<evidence type="ECO:0000256" key="3">
    <source>
        <dbReference type="ARBA" id="ARBA00022781"/>
    </source>
</evidence>
<dbReference type="PANTHER" id="PTHR13861:SF2">
    <property type="entry name" value="V-TYPE PROTON ATPASE SUBUNIT F"/>
    <property type="match status" value="1"/>
</dbReference>
<dbReference type="GO" id="GO:0046961">
    <property type="term" value="F:proton-transporting ATPase activity, rotational mechanism"/>
    <property type="evidence" value="ECO:0007669"/>
    <property type="project" value="InterPro"/>
</dbReference>
<dbReference type="GO" id="GO:0033180">
    <property type="term" value="C:proton-transporting V-type ATPase, V1 domain"/>
    <property type="evidence" value="ECO:0007669"/>
    <property type="project" value="InterPro"/>
</dbReference>
<organism evidence="5">
    <name type="scientific">Arcella intermedia</name>
    <dbReference type="NCBI Taxonomy" id="1963864"/>
    <lineage>
        <taxon>Eukaryota</taxon>
        <taxon>Amoebozoa</taxon>
        <taxon>Tubulinea</taxon>
        <taxon>Elardia</taxon>
        <taxon>Arcellinida</taxon>
        <taxon>Sphaerothecina</taxon>
        <taxon>Arcellidae</taxon>
        <taxon>Arcella</taxon>
    </lineage>
</organism>
<dbReference type="NCBIfam" id="TIGR01101">
    <property type="entry name" value="V_ATP_synt_F"/>
    <property type="match status" value="1"/>
</dbReference>
<dbReference type="FunFam" id="3.40.50.10580:FF:000004">
    <property type="entry name" value="V-type proton ATPase subunit F"/>
    <property type="match status" value="1"/>
</dbReference>
<dbReference type="PIRSF" id="PIRSF015945">
    <property type="entry name" value="ATPase_V1_F_euk"/>
    <property type="match status" value="1"/>
</dbReference>
<comment type="similarity">
    <text evidence="1">Belongs to the V-ATPase F subunit family.</text>
</comment>
<dbReference type="Pfam" id="PF01990">
    <property type="entry name" value="ATP-synt_F"/>
    <property type="match status" value="1"/>
</dbReference>
<protein>
    <recommendedName>
        <fullName evidence="6">V-type proton ATPase subunit F</fullName>
    </recommendedName>
</protein>
<accession>A0A6B2LRL0</accession>
<keyword evidence="3" id="KW-0375">Hydrogen ion transport</keyword>
<sequence length="110" mass="12356">MIGIIGDEDTVTGFLLAGIGDVNRQRGENFLVVERETKQATIEEFFKKLTARPDISVVLITQEIANTIRQTLDEYEQLLPTILEIPSPSQPYSSEKDSMMVRINKMLGAQ</sequence>
<name>A0A6B2LRL0_9EUKA</name>
<evidence type="ECO:0000256" key="2">
    <source>
        <dbReference type="ARBA" id="ARBA00022448"/>
    </source>
</evidence>
<dbReference type="SUPFAM" id="SSF159468">
    <property type="entry name" value="AtpF-like"/>
    <property type="match status" value="1"/>
</dbReference>
<dbReference type="InterPro" id="IPR008218">
    <property type="entry name" value="ATPase_V1-cplx_f_g_su"/>
</dbReference>
<keyword evidence="2" id="KW-0813">Transport</keyword>
<proteinExistence type="inferred from homology"/>
<dbReference type="InterPro" id="IPR005772">
    <property type="entry name" value="ATPase_V1-cplx_fsu_euk"/>
</dbReference>
<evidence type="ECO:0000256" key="4">
    <source>
        <dbReference type="ARBA" id="ARBA00023065"/>
    </source>
</evidence>
<keyword evidence="4" id="KW-0406">Ion transport</keyword>
<reference evidence="5" key="1">
    <citation type="journal article" date="2020" name="J. Eukaryot. Microbiol.">
        <title>De novo Sequencing, Assembly and Annotation of the Transcriptome for the Free-Living Testate Amoeba Arcella intermedia.</title>
        <authorList>
            <person name="Ribeiro G.M."/>
            <person name="Porfirio-Sousa A.L."/>
            <person name="Maurer-Alcala X.X."/>
            <person name="Katz L.A."/>
            <person name="Lahr D.J.G."/>
        </authorList>
    </citation>
    <scope>NUCLEOTIDE SEQUENCE</scope>
</reference>
<dbReference type="PANTHER" id="PTHR13861">
    <property type="entry name" value="VACUOLAR ATP SYNTHASE SUBUNIT F"/>
    <property type="match status" value="1"/>
</dbReference>
<dbReference type="AlphaFoldDB" id="A0A6B2LRL0"/>
<dbReference type="InterPro" id="IPR036906">
    <property type="entry name" value="ATPase_V1_fsu_sf"/>
</dbReference>
<evidence type="ECO:0000313" key="5">
    <source>
        <dbReference type="EMBL" id="NDV39849.1"/>
    </source>
</evidence>
<dbReference type="EMBL" id="GIBP01010880">
    <property type="protein sequence ID" value="NDV39849.1"/>
    <property type="molecule type" value="Transcribed_RNA"/>
</dbReference>
<evidence type="ECO:0008006" key="6">
    <source>
        <dbReference type="Google" id="ProtNLM"/>
    </source>
</evidence>
<evidence type="ECO:0000256" key="1">
    <source>
        <dbReference type="ARBA" id="ARBA00010148"/>
    </source>
</evidence>
<dbReference type="Gene3D" id="3.40.50.10580">
    <property type="entry name" value="ATPase, V1 complex, subunit F"/>
    <property type="match status" value="1"/>
</dbReference>